<feature type="domain" description="DUF7029" evidence="2">
    <location>
        <begin position="92"/>
        <end position="198"/>
    </location>
</feature>
<keyword evidence="1" id="KW-0732">Signal</keyword>
<feature type="signal peptide" evidence="1">
    <location>
        <begin position="1"/>
        <end position="22"/>
    </location>
</feature>
<evidence type="ECO:0000259" key="2">
    <source>
        <dbReference type="Pfam" id="PF22974"/>
    </source>
</evidence>
<keyword evidence="4" id="KW-1185">Reference proteome</keyword>
<evidence type="ECO:0000313" key="4">
    <source>
        <dbReference type="Proteomes" id="UP001375240"/>
    </source>
</evidence>
<evidence type="ECO:0000256" key="1">
    <source>
        <dbReference type="SAM" id="SignalP"/>
    </source>
</evidence>
<comment type="caution">
    <text evidence="3">The sequence shown here is derived from an EMBL/GenBank/DDBJ whole genome shotgun (WGS) entry which is preliminary data.</text>
</comment>
<reference evidence="3 4" key="1">
    <citation type="submission" date="2019-10" db="EMBL/GenBank/DDBJ databases">
        <authorList>
            <person name="Palmer J.M."/>
        </authorList>
    </citation>
    <scope>NUCLEOTIDE SEQUENCE [LARGE SCALE GENOMIC DNA]</scope>
    <source>
        <strain evidence="3 4">TWF696</strain>
    </source>
</reference>
<protein>
    <recommendedName>
        <fullName evidence="2">DUF7029 domain-containing protein</fullName>
    </recommendedName>
</protein>
<dbReference type="Proteomes" id="UP001375240">
    <property type="component" value="Unassembled WGS sequence"/>
</dbReference>
<dbReference type="Pfam" id="PF22974">
    <property type="entry name" value="DUF7029"/>
    <property type="match status" value="1"/>
</dbReference>
<sequence>MVSTKSLAWALTCGFFGLQAYAGTIEDWQSPPGVEARSLDLVPIREEELFPNLQKRSDDFTRVHPQDEVRMFFGKAISESHINLANLTVTQPDAQHPILLLERFDDLTESIACTNNDTELALKFRSKDAMDTAIKAWDWVNQNESDFFFLISHHHHNGCGAQEERTPYKITAVQYDQFNLAVILTKQPVTWDETLHNFQLSIGTTDHLAALRKRNAHAKRDVEGIRKTIANAFCGDASPVALIFQKHCMTLKDVGKLQELGIPISPLGGHKALAATVENGLQATLNTIAKDLPDFKAETSTASFTLGKDDPKEKHSMSILKKGIVDAKAAATCTGCFITGNINYRVFASRLDGGKSNLYIDVTPNVKGKMAVDLVGTVTKEVDFNLLATVLNAKLKALVIGNIITIAPEIANGPGVVLKGEVAANITLGFEFNTANASVALSLGSDTQLLNRNWDVATVSPSFNYNSAKVEGQVAPYWRFGIGFGVEIVGKAKLGAFAGFTAQLDNIFTPGACDGPTGPGLIQQSSNFKVDVGYKVLAEFKTGFGLVDGFLSDVVPQPKDGKSLVDHPLEVACKPKSS</sequence>
<feature type="chain" id="PRO_5043821718" description="DUF7029 domain-containing protein" evidence="1">
    <location>
        <begin position="23"/>
        <end position="578"/>
    </location>
</feature>
<name>A0AAV9ULN9_9PEZI</name>
<organism evidence="3 4">
    <name type="scientific">Orbilia brochopaga</name>
    <dbReference type="NCBI Taxonomy" id="3140254"/>
    <lineage>
        <taxon>Eukaryota</taxon>
        <taxon>Fungi</taxon>
        <taxon>Dikarya</taxon>
        <taxon>Ascomycota</taxon>
        <taxon>Pezizomycotina</taxon>
        <taxon>Orbiliomycetes</taxon>
        <taxon>Orbiliales</taxon>
        <taxon>Orbiliaceae</taxon>
        <taxon>Orbilia</taxon>
    </lineage>
</organism>
<gene>
    <name evidence="3" type="ORF">TWF696_007975</name>
</gene>
<dbReference type="AlphaFoldDB" id="A0AAV9ULN9"/>
<evidence type="ECO:0000313" key="3">
    <source>
        <dbReference type="EMBL" id="KAK6344336.1"/>
    </source>
</evidence>
<accession>A0AAV9ULN9</accession>
<proteinExistence type="predicted"/>
<dbReference type="InterPro" id="IPR054293">
    <property type="entry name" value="DUF7029"/>
</dbReference>
<dbReference type="EMBL" id="JAVHNQ010000006">
    <property type="protein sequence ID" value="KAK6344336.1"/>
    <property type="molecule type" value="Genomic_DNA"/>
</dbReference>